<dbReference type="RefSeq" id="WP_185694489.1">
    <property type="nucleotide sequence ID" value="NZ_JACHVA010000134.1"/>
</dbReference>
<evidence type="ECO:0000313" key="3">
    <source>
        <dbReference type="EMBL" id="MBC2603871.1"/>
    </source>
</evidence>
<proteinExistence type="predicted"/>
<dbReference type="EMBL" id="JACHVA010000134">
    <property type="protein sequence ID" value="MBC2603871.1"/>
    <property type="molecule type" value="Genomic_DNA"/>
</dbReference>
<sequence>MSKTAAKSQLSESREQLVDDLQKLIADAQDLAKEAKTASGEAIDEKVQAARAALSEGVDRLKVHGEAAKDKTIEYSQGVDELVRANPWKSIGIAALGGFVLSLILRKGD</sequence>
<name>A0A7X1B1G8_9BACT</name>
<dbReference type="Proteomes" id="UP000525652">
    <property type="component" value="Unassembled WGS sequence"/>
</dbReference>
<organism evidence="3 4">
    <name type="scientific">Puniceicoccus vermicola</name>
    <dbReference type="NCBI Taxonomy" id="388746"/>
    <lineage>
        <taxon>Bacteria</taxon>
        <taxon>Pseudomonadati</taxon>
        <taxon>Verrucomicrobiota</taxon>
        <taxon>Opitutia</taxon>
        <taxon>Puniceicoccales</taxon>
        <taxon>Puniceicoccaceae</taxon>
        <taxon>Puniceicoccus</taxon>
    </lineage>
</organism>
<dbReference type="GO" id="GO:0043022">
    <property type="term" value="F:ribosome binding"/>
    <property type="evidence" value="ECO:0007669"/>
    <property type="project" value="InterPro"/>
</dbReference>
<reference evidence="3 4" key="1">
    <citation type="submission" date="2020-07" db="EMBL/GenBank/DDBJ databases">
        <authorList>
            <person name="Feng X."/>
        </authorList>
    </citation>
    <scope>NUCLEOTIDE SEQUENCE [LARGE SCALE GENOMIC DNA]</scope>
    <source>
        <strain evidence="3 4">JCM14086</strain>
    </source>
</reference>
<gene>
    <name evidence="3" type="ORF">H5P30_18995</name>
</gene>
<dbReference type="InterPro" id="IPR043605">
    <property type="entry name" value="DUF883_C"/>
</dbReference>
<comment type="caution">
    <text evidence="3">The sequence shown here is derived from an EMBL/GenBank/DDBJ whole genome shotgun (WGS) entry which is preliminary data.</text>
</comment>
<dbReference type="Pfam" id="PF19029">
    <property type="entry name" value="DUF883_C"/>
    <property type="match status" value="1"/>
</dbReference>
<accession>A0A7X1B1G8</accession>
<feature type="coiled-coil region" evidence="1">
    <location>
        <begin position="7"/>
        <end position="41"/>
    </location>
</feature>
<evidence type="ECO:0000256" key="1">
    <source>
        <dbReference type="SAM" id="Coils"/>
    </source>
</evidence>
<evidence type="ECO:0000259" key="2">
    <source>
        <dbReference type="Pfam" id="PF19029"/>
    </source>
</evidence>
<protein>
    <submittedName>
        <fullName evidence="3">DUF883 domain-containing protein</fullName>
    </submittedName>
</protein>
<dbReference type="AlphaFoldDB" id="A0A7X1B1G8"/>
<keyword evidence="4" id="KW-1185">Reference proteome</keyword>
<keyword evidence="1" id="KW-0175">Coiled coil</keyword>
<feature type="domain" description="DUF883" evidence="2">
    <location>
        <begin position="80"/>
        <end position="102"/>
    </location>
</feature>
<evidence type="ECO:0000313" key="4">
    <source>
        <dbReference type="Proteomes" id="UP000525652"/>
    </source>
</evidence>
<dbReference type="PANTHER" id="PTHR35893">
    <property type="entry name" value="INNER MEMBRANE PROTEIN-RELATED"/>
    <property type="match status" value="1"/>
</dbReference>
<dbReference type="PANTHER" id="PTHR35893:SF3">
    <property type="entry name" value="INNER MEMBRANE PROTEIN"/>
    <property type="match status" value="1"/>
</dbReference>
<dbReference type="InterPro" id="IPR010279">
    <property type="entry name" value="YqjD/ElaB"/>
</dbReference>